<dbReference type="GO" id="GO:0005198">
    <property type="term" value="F:structural molecule activity"/>
    <property type="evidence" value="ECO:0007669"/>
    <property type="project" value="InterPro"/>
</dbReference>
<organism evidence="4">
    <name type="scientific">Beet soil-borne virus</name>
    <dbReference type="NCBI Taxonomy" id="46436"/>
    <lineage>
        <taxon>Viruses</taxon>
        <taxon>Riboviria</taxon>
        <taxon>Orthornavirae</taxon>
        <taxon>Kitrinoviricota</taxon>
        <taxon>Alsuviricetes</taxon>
        <taxon>Martellivirales</taxon>
        <taxon>Virgaviridae</taxon>
        <taxon>Pomovirus</taxon>
        <taxon>Pomovirus solibetae</taxon>
    </lineage>
</organism>
<dbReference type="Gene3D" id="1.20.120.70">
    <property type="entry name" value="Tobacco mosaic virus-like, coat protein"/>
    <property type="match status" value="1"/>
</dbReference>
<keyword evidence="3" id="KW-0946">Virion</keyword>
<reference evidence="4" key="1">
    <citation type="journal article" date="2021" name="Plant Pathol J">
        <title>Complete Genomic Characterization of Two Beet Soil-Borne Virus Isolates from Turkey: Implications of Comparative Analysis of Genome Sequences.</title>
        <authorList>
            <person name="Moradi Z."/>
            <person name="Maghdoori H."/>
            <person name="Nazifi E."/>
            <person name="Mehrvar M."/>
        </authorList>
    </citation>
    <scope>NUCLEOTIDE SEQUENCE</scope>
    <source>
        <strain evidence="4">TR1</strain>
    </source>
</reference>
<proteinExistence type="predicted"/>
<evidence type="ECO:0000256" key="3">
    <source>
        <dbReference type="ARBA" id="ARBA00022844"/>
    </source>
</evidence>
<evidence type="ECO:0000256" key="2">
    <source>
        <dbReference type="ARBA" id="ARBA00022561"/>
    </source>
</evidence>
<dbReference type="EMBL" id="MN087412">
    <property type="protein sequence ID" value="QEY10201.1"/>
    <property type="molecule type" value="Genomic_RNA"/>
</dbReference>
<dbReference type="Pfam" id="PF00721">
    <property type="entry name" value="TMV_coat"/>
    <property type="match status" value="1"/>
</dbReference>
<accession>A0A856STP5</accession>
<evidence type="ECO:0000313" key="4">
    <source>
        <dbReference type="EMBL" id="QEY10201.1"/>
    </source>
</evidence>
<protein>
    <submittedName>
        <fullName evidence="4">Coat protein</fullName>
    </submittedName>
</protein>
<sequence>MVDPRYEGWNQREAIRAKKRRFVSYDTFMDLIVNWREVRVGIIEHSATILSQVSRLGEANFYGRNKRFGRVDTNGDVFYVDLSEARIRKILDNIIIALQTTSGEGRAKRLGKEAGTTAGAEDSALNVAHQLAELAELMTSDQFIEDACFTREKFEHEVGLRWVE</sequence>
<keyword evidence="2 4" id="KW-0167">Capsid protein</keyword>
<name>A0A856STP5_9VIRU</name>
<evidence type="ECO:0000256" key="1">
    <source>
        <dbReference type="ARBA" id="ARBA00004328"/>
    </source>
</evidence>
<dbReference type="InterPro" id="IPR001337">
    <property type="entry name" value="TMV-like_coat"/>
</dbReference>
<comment type="subcellular location">
    <subcellularLocation>
        <location evidence="1">Virion</location>
    </subcellularLocation>
</comment>
<dbReference type="GO" id="GO:0019028">
    <property type="term" value="C:viral capsid"/>
    <property type="evidence" value="ECO:0007669"/>
    <property type="project" value="UniProtKB-KW"/>
</dbReference>
<dbReference type="InterPro" id="IPR036417">
    <property type="entry name" value="TMV-like_coat_sf"/>
</dbReference>